<keyword evidence="4 10" id="KW-0812">Transmembrane</keyword>
<proteinExistence type="inferred from homology"/>
<dbReference type="Pfam" id="PF00005">
    <property type="entry name" value="ABC_tran"/>
    <property type="match status" value="1"/>
</dbReference>
<dbReference type="InterPro" id="IPR050173">
    <property type="entry name" value="ABC_transporter_C-like"/>
</dbReference>
<dbReference type="PROSITE" id="PS50893">
    <property type="entry name" value="ABC_TRANSPORTER_2"/>
    <property type="match status" value="1"/>
</dbReference>
<dbReference type="InterPro" id="IPR011527">
    <property type="entry name" value="ABC1_TM_dom"/>
</dbReference>
<name>A0A9W9YWC6_9CNID</name>
<dbReference type="AlphaFoldDB" id="A0A9W9YWC6"/>
<sequence length="949" mass="105834">MEKTTENTPRDGKTKNPRDGASVLSIMFFWWMNDVLRLGNKRPLTDEDLFPILGDYKSEVLVEKAENCWWDEINKRKLNNAKPRLWKVMFRLIPFKSAVVMIMLKLVASIAFALLPLCLWLVLKTLNDGSNLDMKFAFMYVAFLGITSIVRAVSIQHFNNASELWGVKLKVALIGLVYKKVLSLNRYSLEATLSGNTINLVSNDAQKIEKFLHELGYVLTAPVELVISLTILVYLIGWRALVGAAFFFALVAFQMLMGTKAAKLRGKAAKFTDQRLVVMNEIISGIRAVKMYAWEWNFRDIVCNLRRKEMAMIRLKGLIFSMLVVLYFTTLPIAALISVTTLVLTGQHLSSFEMFTVLLGIMTIRSAFCYSLGIAVQIVADGKVALDRIQTFLIENPSHVDVTKNQLSTTEQFKNEMGVQLTSYRERVDSVDVNSQTLTSNTTPITNSKFLSFEVPLKILEEPLSTRSITSQTGVPSSKEPYLSISDASYSWNQDLLTEELSGITFNVCNGDMLAITGAVGSGKSSLLTAILGELPLSKGEISYRGKMAYVPQIPWVFSGTIRENILFGLPYNEAKFQHVVDICGLTKDLAVFNNGDLTEIGQRGVTLSGGQKARVGLARAVYSDADIYLLDDPLSAVDTKVGRALFESCILGHLSSRICLLVTHQLQYLKDVDCIVVMEKGSIIHLGKYTELKDKAVFSDILELSQHFEDVPERIRSVSLCEFNKKGNIVHRPRSATSVSHVKGQELPLELLHQLPEGDGPTERSGLDEFNDDGNMKNVIYRSSHSPLSLMSKTEGRDNEAFDNLEFSKLPGEESVEVIHVNNETTLQTAGSLVLHSTFDVPEADYRSVLDLKEEEEICLIAPSWWLSRMADMSHDQQKALDTHIIHGSLVAVSIVVMIASYQNENTQAFFMLVSCSRWMGFRLDVLSGVFVTIVAVAAILVIENPGK</sequence>
<evidence type="ECO:0000259" key="11">
    <source>
        <dbReference type="PROSITE" id="PS50893"/>
    </source>
</evidence>
<dbReference type="Pfam" id="PF00664">
    <property type="entry name" value="ABC_membrane"/>
    <property type="match status" value="1"/>
</dbReference>
<dbReference type="PROSITE" id="PS50929">
    <property type="entry name" value="ABC_TM1F"/>
    <property type="match status" value="1"/>
</dbReference>
<evidence type="ECO:0000256" key="7">
    <source>
        <dbReference type="ARBA" id="ARBA00022840"/>
    </source>
</evidence>
<dbReference type="SMART" id="SM00382">
    <property type="entry name" value="AAA"/>
    <property type="match status" value="1"/>
</dbReference>
<reference evidence="13" key="1">
    <citation type="submission" date="2023-01" db="EMBL/GenBank/DDBJ databases">
        <title>Genome assembly of the deep-sea coral Lophelia pertusa.</title>
        <authorList>
            <person name="Herrera S."/>
            <person name="Cordes E."/>
        </authorList>
    </citation>
    <scope>NUCLEOTIDE SEQUENCE</scope>
    <source>
        <strain evidence="13">USNM1676648</strain>
        <tissue evidence="13">Polyp</tissue>
    </source>
</reference>
<keyword evidence="14" id="KW-1185">Reference proteome</keyword>
<evidence type="ECO:0000256" key="5">
    <source>
        <dbReference type="ARBA" id="ARBA00022737"/>
    </source>
</evidence>
<accession>A0A9W9YWC6</accession>
<evidence type="ECO:0000256" key="4">
    <source>
        <dbReference type="ARBA" id="ARBA00022692"/>
    </source>
</evidence>
<comment type="caution">
    <text evidence="13">The sequence shown here is derived from an EMBL/GenBank/DDBJ whole genome shotgun (WGS) entry which is preliminary data.</text>
</comment>
<feature type="transmembrane region" description="Helical" evidence="10">
    <location>
        <begin position="886"/>
        <end position="903"/>
    </location>
</feature>
<evidence type="ECO:0000313" key="14">
    <source>
        <dbReference type="Proteomes" id="UP001163046"/>
    </source>
</evidence>
<dbReference type="InterPro" id="IPR003439">
    <property type="entry name" value="ABC_transporter-like_ATP-bd"/>
</dbReference>
<feature type="transmembrane region" description="Helical" evidence="10">
    <location>
        <begin position="215"/>
        <end position="234"/>
    </location>
</feature>
<keyword evidence="9 10" id="KW-0472">Membrane</keyword>
<dbReference type="FunFam" id="3.40.50.300:FF:000973">
    <property type="entry name" value="Multidrug resistance-associated protein 4"/>
    <property type="match status" value="1"/>
</dbReference>
<dbReference type="InterPro" id="IPR027417">
    <property type="entry name" value="P-loop_NTPase"/>
</dbReference>
<evidence type="ECO:0000256" key="3">
    <source>
        <dbReference type="ARBA" id="ARBA00022448"/>
    </source>
</evidence>
<evidence type="ECO:0000256" key="6">
    <source>
        <dbReference type="ARBA" id="ARBA00022741"/>
    </source>
</evidence>
<dbReference type="SUPFAM" id="SSF90123">
    <property type="entry name" value="ABC transporter transmembrane region"/>
    <property type="match status" value="1"/>
</dbReference>
<feature type="transmembrane region" description="Helical" evidence="10">
    <location>
        <begin position="923"/>
        <end position="944"/>
    </location>
</feature>
<feature type="transmembrane region" description="Helical" evidence="10">
    <location>
        <begin position="98"/>
        <end position="122"/>
    </location>
</feature>
<dbReference type="GO" id="GO:0005524">
    <property type="term" value="F:ATP binding"/>
    <property type="evidence" value="ECO:0007669"/>
    <property type="project" value="UniProtKB-KW"/>
</dbReference>
<feature type="domain" description="ABC transporter" evidence="11">
    <location>
        <begin position="483"/>
        <end position="706"/>
    </location>
</feature>
<dbReference type="InterPro" id="IPR017871">
    <property type="entry name" value="ABC_transporter-like_CS"/>
</dbReference>
<keyword evidence="7" id="KW-0067">ATP-binding</keyword>
<feature type="transmembrane region" description="Helical" evidence="10">
    <location>
        <begin position="317"/>
        <end position="343"/>
    </location>
</feature>
<gene>
    <name evidence="13" type="ORF">OS493_031317</name>
</gene>
<feature type="transmembrane region" description="Helical" evidence="10">
    <location>
        <begin position="134"/>
        <end position="153"/>
    </location>
</feature>
<dbReference type="CDD" id="cd18579">
    <property type="entry name" value="ABC_6TM_ABCC_D1"/>
    <property type="match status" value="1"/>
</dbReference>
<evidence type="ECO:0000313" key="13">
    <source>
        <dbReference type="EMBL" id="KAJ7370581.1"/>
    </source>
</evidence>
<dbReference type="Gene3D" id="3.40.50.300">
    <property type="entry name" value="P-loop containing nucleotide triphosphate hydrolases"/>
    <property type="match status" value="1"/>
</dbReference>
<organism evidence="13 14">
    <name type="scientific">Desmophyllum pertusum</name>
    <dbReference type="NCBI Taxonomy" id="174260"/>
    <lineage>
        <taxon>Eukaryota</taxon>
        <taxon>Metazoa</taxon>
        <taxon>Cnidaria</taxon>
        <taxon>Anthozoa</taxon>
        <taxon>Hexacorallia</taxon>
        <taxon>Scleractinia</taxon>
        <taxon>Caryophylliina</taxon>
        <taxon>Caryophylliidae</taxon>
        <taxon>Desmophyllum</taxon>
    </lineage>
</organism>
<evidence type="ECO:0000256" key="10">
    <source>
        <dbReference type="SAM" id="Phobius"/>
    </source>
</evidence>
<dbReference type="CDD" id="cd03250">
    <property type="entry name" value="ABCC_MRP_domain1"/>
    <property type="match status" value="1"/>
</dbReference>
<dbReference type="GO" id="GO:0016020">
    <property type="term" value="C:membrane"/>
    <property type="evidence" value="ECO:0007669"/>
    <property type="project" value="UniProtKB-SubCell"/>
</dbReference>
<evidence type="ECO:0000259" key="12">
    <source>
        <dbReference type="PROSITE" id="PS50929"/>
    </source>
</evidence>
<keyword evidence="5" id="KW-0677">Repeat</keyword>
<keyword evidence="6" id="KW-0547">Nucleotide-binding</keyword>
<evidence type="ECO:0008006" key="15">
    <source>
        <dbReference type="Google" id="ProtNLM"/>
    </source>
</evidence>
<dbReference type="OrthoDB" id="5965590at2759"/>
<evidence type="ECO:0000256" key="1">
    <source>
        <dbReference type="ARBA" id="ARBA00004141"/>
    </source>
</evidence>
<keyword evidence="8 10" id="KW-1133">Transmembrane helix</keyword>
<feature type="domain" description="ABC transmembrane type-1" evidence="12">
    <location>
        <begin position="99"/>
        <end position="380"/>
    </location>
</feature>
<dbReference type="Gene3D" id="1.20.1560.10">
    <property type="entry name" value="ABC transporter type 1, transmembrane domain"/>
    <property type="match status" value="1"/>
</dbReference>
<dbReference type="InterPro" id="IPR044746">
    <property type="entry name" value="ABCC_6TM_D1"/>
</dbReference>
<keyword evidence="3" id="KW-0813">Transport</keyword>
<dbReference type="SUPFAM" id="SSF52540">
    <property type="entry name" value="P-loop containing nucleoside triphosphate hydrolases"/>
    <property type="match status" value="1"/>
</dbReference>
<feature type="transmembrane region" description="Helical" evidence="10">
    <location>
        <begin position="355"/>
        <end position="380"/>
    </location>
</feature>
<dbReference type="PANTHER" id="PTHR24223">
    <property type="entry name" value="ATP-BINDING CASSETTE SUB-FAMILY C"/>
    <property type="match status" value="1"/>
</dbReference>
<dbReference type="PROSITE" id="PS00211">
    <property type="entry name" value="ABC_TRANSPORTER_1"/>
    <property type="match status" value="1"/>
</dbReference>
<evidence type="ECO:0000256" key="2">
    <source>
        <dbReference type="ARBA" id="ARBA00009726"/>
    </source>
</evidence>
<protein>
    <recommendedName>
        <fullName evidence="15">Multidrug resistance-associated protein 4</fullName>
    </recommendedName>
</protein>
<dbReference type="PANTHER" id="PTHR24223:SF456">
    <property type="entry name" value="MULTIDRUG RESISTANCE-ASSOCIATED PROTEIN LETHAL(2)03659"/>
    <property type="match status" value="1"/>
</dbReference>
<dbReference type="GO" id="GO:0140359">
    <property type="term" value="F:ABC-type transporter activity"/>
    <property type="evidence" value="ECO:0007669"/>
    <property type="project" value="InterPro"/>
</dbReference>
<dbReference type="GO" id="GO:0016887">
    <property type="term" value="F:ATP hydrolysis activity"/>
    <property type="evidence" value="ECO:0007669"/>
    <property type="project" value="InterPro"/>
</dbReference>
<dbReference type="EMBL" id="MU826861">
    <property type="protein sequence ID" value="KAJ7370581.1"/>
    <property type="molecule type" value="Genomic_DNA"/>
</dbReference>
<dbReference type="Proteomes" id="UP001163046">
    <property type="component" value="Unassembled WGS sequence"/>
</dbReference>
<comment type="subcellular location">
    <subcellularLocation>
        <location evidence="1">Membrane</location>
        <topology evidence="1">Multi-pass membrane protein</topology>
    </subcellularLocation>
</comment>
<comment type="similarity">
    <text evidence="2">Belongs to the ABC transporter superfamily. ABCC family. Conjugate transporter (TC 3.A.1.208) subfamily.</text>
</comment>
<dbReference type="InterPro" id="IPR036640">
    <property type="entry name" value="ABC1_TM_sf"/>
</dbReference>
<evidence type="ECO:0000256" key="8">
    <source>
        <dbReference type="ARBA" id="ARBA00022989"/>
    </source>
</evidence>
<feature type="transmembrane region" description="Helical" evidence="10">
    <location>
        <begin position="240"/>
        <end position="257"/>
    </location>
</feature>
<dbReference type="InterPro" id="IPR003593">
    <property type="entry name" value="AAA+_ATPase"/>
</dbReference>
<evidence type="ECO:0000256" key="9">
    <source>
        <dbReference type="ARBA" id="ARBA00023136"/>
    </source>
</evidence>